<gene>
    <name evidence="1" type="ORF">RCOM_1571480</name>
</gene>
<dbReference type="Proteomes" id="UP000008311">
    <property type="component" value="Unassembled WGS sequence"/>
</dbReference>
<evidence type="ECO:0008006" key="3">
    <source>
        <dbReference type="Google" id="ProtNLM"/>
    </source>
</evidence>
<accession>B9S5F7</accession>
<keyword evidence="2" id="KW-1185">Reference proteome</keyword>
<dbReference type="AlphaFoldDB" id="B9S5F7"/>
<evidence type="ECO:0000313" key="2">
    <source>
        <dbReference type="Proteomes" id="UP000008311"/>
    </source>
</evidence>
<dbReference type="InParanoid" id="B9S5F7"/>
<name>B9S5F7_RICCO</name>
<protein>
    <recommendedName>
        <fullName evidence="3">DUF4283 domain-containing protein</fullName>
    </recommendedName>
</protein>
<reference evidence="2" key="1">
    <citation type="journal article" date="2010" name="Nat. Biotechnol.">
        <title>Draft genome sequence of the oilseed species Ricinus communis.</title>
        <authorList>
            <person name="Chan A.P."/>
            <person name="Crabtree J."/>
            <person name="Zhao Q."/>
            <person name="Lorenzi H."/>
            <person name="Orvis J."/>
            <person name="Puiu D."/>
            <person name="Melake-Berhan A."/>
            <person name="Jones K.M."/>
            <person name="Redman J."/>
            <person name="Chen G."/>
            <person name="Cahoon E.B."/>
            <person name="Gedil M."/>
            <person name="Stanke M."/>
            <person name="Haas B.J."/>
            <person name="Wortman J.R."/>
            <person name="Fraser-Liggett C.M."/>
            <person name="Ravel J."/>
            <person name="Rabinowicz P.D."/>
        </authorList>
    </citation>
    <scope>NUCLEOTIDE SEQUENCE [LARGE SCALE GENOMIC DNA]</scope>
    <source>
        <strain evidence="2">cv. Hale</strain>
    </source>
</reference>
<dbReference type="EMBL" id="EQ973873">
    <property type="protein sequence ID" value="EEF41178.1"/>
    <property type="molecule type" value="Genomic_DNA"/>
</dbReference>
<proteinExistence type="predicted"/>
<evidence type="ECO:0000313" key="1">
    <source>
        <dbReference type="EMBL" id="EEF41178.1"/>
    </source>
</evidence>
<sequence length="52" mass="6036">MEGAPWSVSNSLTILVEWLPDTSLEWLKFDKCPFWVKVYHLALDEVNIQSAQ</sequence>
<organism evidence="1 2">
    <name type="scientific">Ricinus communis</name>
    <name type="common">Castor bean</name>
    <dbReference type="NCBI Taxonomy" id="3988"/>
    <lineage>
        <taxon>Eukaryota</taxon>
        <taxon>Viridiplantae</taxon>
        <taxon>Streptophyta</taxon>
        <taxon>Embryophyta</taxon>
        <taxon>Tracheophyta</taxon>
        <taxon>Spermatophyta</taxon>
        <taxon>Magnoliopsida</taxon>
        <taxon>eudicotyledons</taxon>
        <taxon>Gunneridae</taxon>
        <taxon>Pentapetalae</taxon>
        <taxon>rosids</taxon>
        <taxon>fabids</taxon>
        <taxon>Malpighiales</taxon>
        <taxon>Euphorbiaceae</taxon>
        <taxon>Acalyphoideae</taxon>
        <taxon>Acalypheae</taxon>
        <taxon>Ricinus</taxon>
    </lineage>
</organism>